<evidence type="ECO:0000256" key="2">
    <source>
        <dbReference type="ARBA" id="ARBA00020697"/>
    </source>
</evidence>
<accession>A0A669DBA1</accession>
<reference evidence="5" key="3">
    <citation type="submission" date="2025-09" db="UniProtKB">
        <authorList>
            <consortium name="Ensembl"/>
        </authorList>
    </citation>
    <scope>IDENTIFICATION</scope>
</reference>
<keyword evidence="3" id="KW-0131">Cell cycle</keyword>
<dbReference type="Ensembl" id="ENSONIT00000059057.1">
    <property type="protein sequence ID" value="ENSONIP00000057897.1"/>
    <property type="gene ID" value="ENSONIG00000040860.1"/>
</dbReference>
<evidence type="ECO:0000259" key="4">
    <source>
        <dbReference type="Pfam" id="PF15063"/>
    </source>
</evidence>
<dbReference type="Pfam" id="PF15063">
    <property type="entry name" value="TC1"/>
    <property type="match status" value="1"/>
</dbReference>
<organism evidence="5 6">
    <name type="scientific">Oreochromis niloticus</name>
    <name type="common">Nile tilapia</name>
    <name type="synonym">Tilapia nilotica</name>
    <dbReference type="NCBI Taxonomy" id="8128"/>
    <lineage>
        <taxon>Eukaryota</taxon>
        <taxon>Metazoa</taxon>
        <taxon>Chordata</taxon>
        <taxon>Craniata</taxon>
        <taxon>Vertebrata</taxon>
        <taxon>Euteleostomi</taxon>
        <taxon>Actinopterygii</taxon>
        <taxon>Neopterygii</taxon>
        <taxon>Teleostei</taxon>
        <taxon>Neoteleostei</taxon>
        <taxon>Acanthomorphata</taxon>
        <taxon>Ovalentaria</taxon>
        <taxon>Cichlomorphae</taxon>
        <taxon>Cichliformes</taxon>
        <taxon>Cichlidae</taxon>
        <taxon>African cichlids</taxon>
        <taxon>Pseudocrenilabrinae</taxon>
        <taxon>Oreochromini</taxon>
        <taxon>Oreochromis</taxon>
    </lineage>
</organism>
<dbReference type="InParanoid" id="A0A669DBA1"/>
<proteinExistence type="predicted"/>
<evidence type="ECO:0000313" key="5">
    <source>
        <dbReference type="Ensembl" id="ENSONIP00000057897.1"/>
    </source>
</evidence>
<evidence type="ECO:0000256" key="3">
    <source>
        <dbReference type="ARBA" id="ARBA00023306"/>
    </source>
</evidence>
<reference evidence="6" key="1">
    <citation type="submission" date="2012-01" db="EMBL/GenBank/DDBJ databases">
        <title>The Genome Sequence of Oreochromis niloticus (Nile Tilapia).</title>
        <authorList>
            <consortium name="Broad Institute Genome Assembly Team"/>
            <consortium name="Broad Institute Sequencing Platform"/>
            <person name="Di Palma F."/>
            <person name="Johnson J."/>
            <person name="Lander E.S."/>
            <person name="Lindblad-Toh K."/>
        </authorList>
    </citation>
    <scope>NUCLEOTIDE SEQUENCE [LARGE SCALE GENOMIC DNA]</scope>
</reference>
<dbReference type="GeneTree" id="ENSGT01030000234958"/>
<protein>
    <recommendedName>
        <fullName evidence="2">Arginine vasopressin-induced protein 1</fullName>
    </recommendedName>
</protein>
<dbReference type="AlphaFoldDB" id="A0A669DBA1"/>
<name>A0A669DBA1_ORENI</name>
<dbReference type="InterPro" id="IPR020282">
    <property type="entry name" value="Avpi1/C8orf4_dom"/>
</dbReference>
<comment type="function">
    <text evidence="1">May be involved in MAP kinase activation, epithelial sodium channel (ENaC) down-regulation and cell cycling.</text>
</comment>
<evidence type="ECO:0000313" key="6">
    <source>
        <dbReference type="Proteomes" id="UP000005207"/>
    </source>
</evidence>
<feature type="domain" description="Arginine vasopressin-induced protein 1/transcriptional and immune response regulator" evidence="4">
    <location>
        <begin position="9"/>
        <end position="70"/>
    </location>
</feature>
<dbReference type="PANTHER" id="PTHR14350">
    <property type="entry name" value="ARGININE VASOPRESSIN-INDUCED PROTEIN 1"/>
    <property type="match status" value="1"/>
</dbReference>
<dbReference type="OMA" id="HREESGM"/>
<sequence length="114" mass="13196">MCPTNSLHTWNISSRRSRKSGCSNIFTGLNMHQLHRLFRTAGERNAEHRAKLDEEEGEDTRLAEALVGLKVRARNKAGIRVEGWKDHKWNRALGYLRFVSVFSIPTQNKKRHDV</sequence>
<dbReference type="InterPro" id="IPR039579">
    <property type="entry name" value="AVPI1"/>
</dbReference>
<reference evidence="5" key="2">
    <citation type="submission" date="2025-08" db="UniProtKB">
        <authorList>
            <consortium name="Ensembl"/>
        </authorList>
    </citation>
    <scope>IDENTIFICATION</scope>
</reference>
<evidence type="ECO:0000256" key="1">
    <source>
        <dbReference type="ARBA" id="ARBA00002403"/>
    </source>
</evidence>
<keyword evidence="6" id="KW-1185">Reference proteome</keyword>
<dbReference type="Proteomes" id="UP000005207">
    <property type="component" value="Linkage group LG6"/>
</dbReference>